<reference evidence="5" key="1">
    <citation type="submission" date="2018-05" db="EMBL/GenBank/DDBJ databases">
        <authorList>
            <person name="Lanie J.A."/>
            <person name="Ng W.-L."/>
            <person name="Kazmierczak K.M."/>
            <person name="Andrzejewski T.M."/>
            <person name="Davidsen T.M."/>
            <person name="Wayne K.J."/>
            <person name="Tettelin H."/>
            <person name="Glass J.I."/>
            <person name="Rusch D."/>
            <person name="Podicherti R."/>
            <person name="Tsui H.-C.T."/>
            <person name="Winkler M.E."/>
        </authorList>
    </citation>
    <scope>NUCLEOTIDE SEQUENCE</scope>
</reference>
<dbReference type="InterPro" id="IPR043147">
    <property type="entry name" value="Penicillin_amidase_A-knob"/>
</dbReference>
<gene>
    <name evidence="5" type="ORF">METZ01_LOCUS71373</name>
</gene>
<dbReference type="PANTHER" id="PTHR34218:SF3">
    <property type="entry name" value="ACYL-HOMOSERINE LACTONE ACYLASE PVDQ"/>
    <property type="match status" value="1"/>
</dbReference>
<evidence type="ECO:0000256" key="3">
    <source>
        <dbReference type="ARBA" id="ARBA00022801"/>
    </source>
</evidence>
<evidence type="ECO:0000313" key="5">
    <source>
        <dbReference type="EMBL" id="SVA18519.1"/>
    </source>
</evidence>
<proteinExistence type="inferred from homology"/>
<dbReference type="InterPro" id="IPR029055">
    <property type="entry name" value="Ntn_hydrolases_N"/>
</dbReference>
<name>A0A381TRR7_9ZZZZ</name>
<dbReference type="Pfam" id="PF01804">
    <property type="entry name" value="Penicil_amidase"/>
    <property type="match status" value="1"/>
</dbReference>
<dbReference type="Gene3D" id="1.10.1400.10">
    <property type="match status" value="1"/>
</dbReference>
<dbReference type="InterPro" id="IPR023343">
    <property type="entry name" value="Penicillin_amidase_dom1"/>
</dbReference>
<accession>A0A381TRR7</accession>
<protein>
    <recommendedName>
        <fullName evidence="6">Penicillin amidase</fullName>
    </recommendedName>
</protein>
<dbReference type="AlphaFoldDB" id="A0A381TRR7"/>
<evidence type="ECO:0000256" key="2">
    <source>
        <dbReference type="ARBA" id="ARBA00022729"/>
    </source>
</evidence>
<organism evidence="5">
    <name type="scientific">marine metagenome</name>
    <dbReference type="NCBI Taxonomy" id="408172"/>
    <lineage>
        <taxon>unclassified sequences</taxon>
        <taxon>metagenomes</taxon>
        <taxon>ecological metagenomes</taxon>
    </lineage>
</organism>
<dbReference type="SUPFAM" id="SSF56235">
    <property type="entry name" value="N-terminal nucleophile aminohydrolases (Ntn hydrolases)"/>
    <property type="match status" value="1"/>
</dbReference>
<dbReference type="Gene3D" id="2.30.120.10">
    <property type="match status" value="1"/>
</dbReference>
<keyword evidence="3" id="KW-0378">Hydrolase</keyword>
<dbReference type="GO" id="GO:0017000">
    <property type="term" value="P:antibiotic biosynthetic process"/>
    <property type="evidence" value="ECO:0007669"/>
    <property type="project" value="InterPro"/>
</dbReference>
<dbReference type="GO" id="GO:0016811">
    <property type="term" value="F:hydrolase activity, acting on carbon-nitrogen (but not peptide) bonds, in linear amides"/>
    <property type="evidence" value="ECO:0007669"/>
    <property type="project" value="InterPro"/>
</dbReference>
<keyword evidence="2" id="KW-0732">Signal</keyword>
<evidence type="ECO:0000256" key="4">
    <source>
        <dbReference type="ARBA" id="ARBA00023145"/>
    </source>
</evidence>
<evidence type="ECO:0008006" key="6">
    <source>
        <dbReference type="Google" id="ProtNLM"/>
    </source>
</evidence>
<evidence type="ECO:0000256" key="1">
    <source>
        <dbReference type="ARBA" id="ARBA00006586"/>
    </source>
</evidence>
<dbReference type="PANTHER" id="PTHR34218">
    <property type="entry name" value="PEPTIDASE S45 PENICILLIN AMIDASE"/>
    <property type="match status" value="1"/>
</dbReference>
<comment type="similarity">
    <text evidence="1">Belongs to the peptidase S45 family.</text>
</comment>
<dbReference type="InterPro" id="IPR043146">
    <property type="entry name" value="Penicillin_amidase_N_B-knob"/>
</dbReference>
<dbReference type="Gene3D" id="3.60.20.10">
    <property type="entry name" value="Glutamine Phosphoribosylpyrophosphate, subunit 1, domain 1"/>
    <property type="match status" value="1"/>
</dbReference>
<keyword evidence="4" id="KW-0865">Zymogen</keyword>
<dbReference type="Gene3D" id="1.10.439.10">
    <property type="entry name" value="Penicillin Amidohydrolase, domain 1"/>
    <property type="match status" value="1"/>
</dbReference>
<dbReference type="InterPro" id="IPR002692">
    <property type="entry name" value="S45"/>
</dbReference>
<dbReference type="EMBL" id="UINC01005022">
    <property type="protein sequence ID" value="SVA18519.1"/>
    <property type="molecule type" value="Genomic_DNA"/>
</dbReference>
<sequence length="678" mass="77811">MFRFRLLIIVSILFSHILQGNTLTLNDPEFSAKIVRDEWGVPHIYGKRDADVSFGLAYAHAQDDYKTIEGVLLALRGKLAAAYGKDAAINDYYVHLMDFWNTIENKYESDVPDDVKLLCDGYAAGINLFLRDHPEKSRKKFAVVTGKDIVAGFSHKMPLMFGLDGVLKKLSKDKPPEFIGLKSDLDPGSFDMVASNVFAIAPQRSDDGYTRLWVNSHQPWDGPVAWYEAHLVSEEGWDFYAGLFPGSPVPFIGHNKYLGWSHTVNEPDLVDVYKLTINPLDKDQYWFEGYWKDMKVRTVSIKVKLFGPFFWTFKRPVKESIHGPVMTFKHGTYALRISSLKDLRFIEQWYRMGKARNFSEFKQAMKIHAIPMFNTGYADRDGNIYYVYNAKIPQRDNHHNWRKILPGESKRNLWHTYVPFDSLPQVFNPPDGFIQNCNSNPYLATGSTVDAIQPLPDWTGIEKHQTNRSMRALETFGIDPQITRDEFFDYKYDVNYSRESIIAGVRDRYVNEMAQEDVPELRPALEMIKQWDLSADSSNTEAALAMIVLPNAFKIDNLKYEKESITDNLYDAIKYLEKKFGRIDVPLGQVLRLVRGDKNLPLSGGPGLLRAIYFEKKDGIYQGVAGDCYFQAVEWSPDGELNAWSIHQYGSAISVESSEHYNDQSTLFSKQKMKRIRP</sequence>